<evidence type="ECO:0000313" key="2">
    <source>
        <dbReference type="EMBL" id="KAF9493526.1"/>
    </source>
</evidence>
<feature type="transmembrane region" description="Helical" evidence="1">
    <location>
        <begin position="129"/>
        <end position="148"/>
    </location>
</feature>
<feature type="transmembrane region" description="Helical" evidence="1">
    <location>
        <begin position="168"/>
        <end position="188"/>
    </location>
</feature>
<name>A0A9P5ZTS7_PLEER</name>
<dbReference type="Proteomes" id="UP000807025">
    <property type="component" value="Unassembled WGS sequence"/>
</dbReference>
<evidence type="ECO:0000256" key="1">
    <source>
        <dbReference type="SAM" id="Phobius"/>
    </source>
</evidence>
<keyword evidence="1" id="KW-1133">Transmembrane helix</keyword>
<dbReference type="EMBL" id="MU154584">
    <property type="protein sequence ID" value="KAF9493526.1"/>
    <property type="molecule type" value="Genomic_DNA"/>
</dbReference>
<protein>
    <submittedName>
        <fullName evidence="2">Uncharacterized protein</fullName>
    </submittedName>
</protein>
<sequence>MTTPSPTQDAAEAFAVLVWDHLISLEDEVQYNRYFTPLAFIINLYAYLSPSCERFIKYEGTTVAFAVEVVGLMMSLRIRALYPHQPFIAYFLWFLLTVETGLNVWLISGGRACSFIFDPKYSAAATSSAWFPLLYDSIVLLLTLYRTWPSIRRREAGFIMNRLFEDGLLYYSVIFSVTLVLTIMIIAAPPDTYIYPRVAMMSRITLNLRKAGRLTGAEVITDGANDIPFFNRRHRWDIETRVETHVSQSFPSDEMPTTPSDAVLRSTDIRFKVPRTPDSVQLDDPFAKGRDTYEMADFRGREQLL</sequence>
<keyword evidence="1" id="KW-0472">Membrane</keyword>
<organism evidence="2 3">
    <name type="scientific">Pleurotus eryngii</name>
    <name type="common">Boletus of the steppes</name>
    <dbReference type="NCBI Taxonomy" id="5323"/>
    <lineage>
        <taxon>Eukaryota</taxon>
        <taxon>Fungi</taxon>
        <taxon>Dikarya</taxon>
        <taxon>Basidiomycota</taxon>
        <taxon>Agaricomycotina</taxon>
        <taxon>Agaricomycetes</taxon>
        <taxon>Agaricomycetidae</taxon>
        <taxon>Agaricales</taxon>
        <taxon>Pleurotineae</taxon>
        <taxon>Pleurotaceae</taxon>
        <taxon>Pleurotus</taxon>
    </lineage>
</organism>
<keyword evidence="1" id="KW-0812">Transmembrane</keyword>
<dbReference type="OrthoDB" id="3354157at2759"/>
<dbReference type="AlphaFoldDB" id="A0A9P5ZTS7"/>
<feature type="transmembrane region" description="Helical" evidence="1">
    <location>
        <begin position="88"/>
        <end position="108"/>
    </location>
</feature>
<evidence type="ECO:0000313" key="3">
    <source>
        <dbReference type="Proteomes" id="UP000807025"/>
    </source>
</evidence>
<proteinExistence type="predicted"/>
<accession>A0A9P5ZTS7</accession>
<keyword evidence="3" id="KW-1185">Reference proteome</keyword>
<reference evidence="2" key="1">
    <citation type="submission" date="2020-11" db="EMBL/GenBank/DDBJ databases">
        <authorList>
            <consortium name="DOE Joint Genome Institute"/>
            <person name="Ahrendt S."/>
            <person name="Riley R."/>
            <person name="Andreopoulos W."/>
            <person name="Labutti K."/>
            <person name="Pangilinan J."/>
            <person name="Ruiz-Duenas F.J."/>
            <person name="Barrasa J.M."/>
            <person name="Sanchez-Garcia M."/>
            <person name="Camarero S."/>
            <person name="Miyauchi S."/>
            <person name="Serrano A."/>
            <person name="Linde D."/>
            <person name="Babiker R."/>
            <person name="Drula E."/>
            <person name="Ayuso-Fernandez I."/>
            <person name="Pacheco R."/>
            <person name="Padilla G."/>
            <person name="Ferreira P."/>
            <person name="Barriuso J."/>
            <person name="Kellner H."/>
            <person name="Castanera R."/>
            <person name="Alfaro M."/>
            <person name="Ramirez L."/>
            <person name="Pisabarro A.G."/>
            <person name="Kuo A."/>
            <person name="Tritt A."/>
            <person name="Lipzen A."/>
            <person name="He G."/>
            <person name="Yan M."/>
            <person name="Ng V."/>
            <person name="Cullen D."/>
            <person name="Martin F."/>
            <person name="Rosso M.-N."/>
            <person name="Henrissat B."/>
            <person name="Hibbett D."/>
            <person name="Martinez A.T."/>
            <person name="Grigoriev I.V."/>
        </authorList>
    </citation>
    <scope>NUCLEOTIDE SEQUENCE</scope>
    <source>
        <strain evidence="2">ATCC 90797</strain>
    </source>
</reference>
<gene>
    <name evidence="2" type="ORF">BDN71DRAFT_1450207</name>
</gene>
<comment type="caution">
    <text evidence="2">The sequence shown here is derived from an EMBL/GenBank/DDBJ whole genome shotgun (WGS) entry which is preliminary data.</text>
</comment>